<feature type="domain" description="Putative Flp pilus-assembly TadG-like N-terminal" evidence="2">
    <location>
        <begin position="9"/>
        <end position="55"/>
    </location>
</feature>
<protein>
    <submittedName>
        <fullName evidence="3">Flp pilus-assembly TadE/G-like family protein</fullName>
    </submittedName>
</protein>
<dbReference type="RefSeq" id="WP_149428222.1">
    <property type="nucleotide sequence ID" value="NZ_VLNY01000001.1"/>
</dbReference>
<name>A0A5A7SI91_9NOCA</name>
<dbReference type="AlphaFoldDB" id="A0A5A7SI91"/>
<accession>A0A5A7SI91</accession>
<evidence type="ECO:0000256" key="1">
    <source>
        <dbReference type="SAM" id="Phobius"/>
    </source>
</evidence>
<keyword evidence="1" id="KW-1133">Transmembrane helix</keyword>
<evidence type="ECO:0000313" key="3">
    <source>
        <dbReference type="EMBL" id="KAA0024447.1"/>
    </source>
</evidence>
<dbReference type="Proteomes" id="UP000322244">
    <property type="component" value="Unassembled WGS sequence"/>
</dbReference>
<dbReference type="NCBIfam" id="TIGR03816">
    <property type="entry name" value="tadE_like_DECH"/>
    <property type="match status" value="1"/>
</dbReference>
<keyword evidence="1" id="KW-0472">Membrane</keyword>
<dbReference type="EMBL" id="VLNY01000001">
    <property type="protein sequence ID" value="KAA0024447.1"/>
    <property type="molecule type" value="Genomic_DNA"/>
</dbReference>
<organism evidence="3 4">
    <name type="scientific">Antrihabitans cavernicola</name>
    <dbReference type="NCBI Taxonomy" id="2495913"/>
    <lineage>
        <taxon>Bacteria</taxon>
        <taxon>Bacillati</taxon>
        <taxon>Actinomycetota</taxon>
        <taxon>Actinomycetes</taxon>
        <taxon>Mycobacteriales</taxon>
        <taxon>Nocardiaceae</taxon>
        <taxon>Antrihabitans</taxon>
    </lineage>
</organism>
<dbReference type="InterPro" id="IPR028087">
    <property type="entry name" value="Tad_N"/>
</dbReference>
<evidence type="ECO:0000259" key="2">
    <source>
        <dbReference type="Pfam" id="PF13400"/>
    </source>
</evidence>
<keyword evidence="4" id="KW-1185">Reference proteome</keyword>
<gene>
    <name evidence="3" type="ORF">FOY51_00300</name>
</gene>
<sequence>MRRIADERGGATVFAACAMCGLLVVALLIVQFGAAVSARHNAQSAADLAALAAAGELDRGDEAACTAASAVADRMHVRVRSCEVQSWDAVVTVVGRVLLSTFGAKDVVAVARAGPVDE</sequence>
<reference evidence="3 4" key="1">
    <citation type="submission" date="2019-07" db="EMBL/GenBank/DDBJ databases">
        <title>Rhodococcus cavernicolus sp. nov., isolated from a cave.</title>
        <authorList>
            <person name="Lee S.D."/>
        </authorList>
    </citation>
    <scope>NUCLEOTIDE SEQUENCE [LARGE SCALE GENOMIC DNA]</scope>
    <source>
        <strain evidence="3 4">C1-24</strain>
    </source>
</reference>
<dbReference type="Pfam" id="PF13400">
    <property type="entry name" value="Tad"/>
    <property type="match status" value="1"/>
</dbReference>
<feature type="transmembrane region" description="Helical" evidence="1">
    <location>
        <begin position="12"/>
        <end position="34"/>
    </location>
</feature>
<proteinExistence type="predicted"/>
<dbReference type="InterPro" id="IPR021202">
    <property type="entry name" value="Rv3654c-like"/>
</dbReference>
<evidence type="ECO:0000313" key="4">
    <source>
        <dbReference type="Proteomes" id="UP000322244"/>
    </source>
</evidence>
<keyword evidence="1" id="KW-0812">Transmembrane</keyword>
<dbReference type="OrthoDB" id="4467394at2"/>
<comment type="caution">
    <text evidence="3">The sequence shown here is derived from an EMBL/GenBank/DDBJ whole genome shotgun (WGS) entry which is preliminary data.</text>
</comment>